<gene>
    <name evidence="1" type="ORF">SAMN05216175_102137</name>
</gene>
<reference evidence="2" key="1">
    <citation type="submission" date="2016-10" db="EMBL/GenBank/DDBJ databases">
        <authorList>
            <person name="Varghese N."/>
            <person name="Submissions S."/>
        </authorList>
    </citation>
    <scope>NUCLEOTIDE SEQUENCE [LARGE SCALE GENOMIC DNA]</scope>
    <source>
        <strain evidence="2">CGMCC 1.10971</strain>
    </source>
</reference>
<protein>
    <submittedName>
        <fullName evidence="1">Uncharacterized protein</fullName>
    </submittedName>
</protein>
<organism evidence="1 2">
    <name type="scientific">Neptunomonas qingdaonensis</name>
    <dbReference type="NCBI Taxonomy" id="1045558"/>
    <lineage>
        <taxon>Bacteria</taxon>
        <taxon>Pseudomonadati</taxon>
        <taxon>Pseudomonadota</taxon>
        <taxon>Gammaproteobacteria</taxon>
        <taxon>Oceanospirillales</taxon>
        <taxon>Oceanospirillaceae</taxon>
        <taxon>Neptunomonas</taxon>
    </lineage>
</organism>
<dbReference type="EMBL" id="FOOU01000002">
    <property type="protein sequence ID" value="SFF95761.1"/>
    <property type="molecule type" value="Genomic_DNA"/>
</dbReference>
<evidence type="ECO:0000313" key="1">
    <source>
        <dbReference type="EMBL" id="SFF95761.1"/>
    </source>
</evidence>
<keyword evidence="2" id="KW-1185">Reference proteome</keyword>
<dbReference type="STRING" id="1045558.SAMN05216175_102137"/>
<accession>A0A1I2N2Z5</accession>
<proteinExistence type="predicted"/>
<evidence type="ECO:0000313" key="2">
    <source>
        <dbReference type="Proteomes" id="UP000198623"/>
    </source>
</evidence>
<sequence length="119" mass="13347">MKQISSPENVGELPLDPTVLTQLHRELIELPFGSVDCAAKFWKQETTHLFLIEQNDNLNQIFIDNPQLTSILNTPEFVIPLNAHWTIALTITTDGGGGYYLVFPTGIDDRLDQLLPSLD</sequence>
<dbReference type="Proteomes" id="UP000198623">
    <property type="component" value="Unassembled WGS sequence"/>
</dbReference>
<dbReference type="AlphaFoldDB" id="A0A1I2N2Z5"/>
<dbReference type="RefSeq" id="WP_090724564.1">
    <property type="nucleotide sequence ID" value="NZ_FOOU01000002.1"/>
</dbReference>
<name>A0A1I2N2Z5_9GAMM</name>
<dbReference type="OrthoDB" id="6228871at2"/>